<evidence type="ECO:0008006" key="4">
    <source>
        <dbReference type="Google" id="ProtNLM"/>
    </source>
</evidence>
<dbReference type="Gene3D" id="2.160.20.10">
    <property type="entry name" value="Single-stranded right-handed beta-helix, Pectin lyase-like"/>
    <property type="match status" value="1"/>
</dbReference>
<reference evidence="2 3" key="1">
    <citation type="submission" date="2020-11" db="EMBL/GenBank/DDBJ databases">
        <title>Pedobacter endophytica, an endophytic bacteria isolated form Carex pumila.</title>
        <authorList>
            <person name="Peng Y."/>
            <person name="Jiang L."/>
            <person name="Lee J."/>
        </authorList>
    </citation>
    <scope>NUCLEOTIDE SEQUENCE [LARGE SCALE GENOMIC DNA]</scope>
    <source>
        <strain evidence="2 3">JBR3-12</strain>
    </source>
</reference>
<keyword evidence="1" id="KW-0732">Signal</keyword>
<accession>A0A7S9L094</accession>
<dbReference type="EMBL" id="CP064939">
    <property type="protein sequence ID" value="QPH40110.1"/>
    <property type="molecule type" value="Genomic_DNA"/>
</dbReference>
<evidence type="ECO:0000313" key="3">
    <source>
        <dbReference type="Proteomes" id="UP000594759"/>
    </source>
</evidence>
<gene>
    <name evidence="2" type="ORF">IZT61_02145</name>
</gene>
<feature type="signal peptide" evidence="1">
    <location>
        <begin position="1"/>
        <end position="23"/>
    </location>
</feature>
<dbReference type="InterPro" id="IPR012334">
    <property type="entry name" value="Pectin_lyas_fold"/>
</dbReference>
<evidence type="ECO:0000313" key="2">
    <source>
        <dbReference type="EMBL" id="QPH40110.1"/>
    </source>
</evidence>
<evidence type="ECO:0000256" key="1">
    <source>
        <dbReference type="SAM" id="SignalP"/>
    </source>
</evidence>
<name>A0A7S9L094_9SPHI</name>
<dbReference type="SUPFAM" id="SSF51126">
    <property type="entry name" value="Pectin lyase-like"/>
    <property type="match status" value="1"/>
</dbReference>
<keyword evidence="3" id="KW-1185">Reference proteome</keyword>
<dbReference type="RefSeq" id="WP_196099566.1">
    <property type="nucleotide sequence ID" value="NZ_CP064939.1"/>
</dbReference>
<feature type="chain" id="PRO_5032882048" description="Glycosyl hydrolases family 28" evidence="1">
    <location>
        <begin position="24"/>
        <end position="405"/>
    </location>
</feature>
<dbReference type="InterPro" id="IPR011050">
    <property type="entry name" value="Pectin_lyase_fold/virulence"/>
</dbReference>
<dbReference type="Proteomes" id="UP000594759">
    <property type="component" value="Chromosome"/>
</dbReference>
<protein>
    <recommendedName>
        <fullName evidence="4">Glycosyl hydrolases family 28</fullName>
    </recommendedName>
</protein>
<proteinExistence type="predicted"/>
<dbReference type="KEGG" id="pex:IZT61_02145"/>
<dbReference type="AlphaFoldDB" id="A0A7S9L094"/>
<sequence length="405" mass="44418">MAIFRKALFTGCILLCSINFLSAKQNHKTEDIAITPNHYKTGTQSARIQKAINEAKKTTGKVVIPRYDVVTKTDVWLIDEAILLPSDFELELNNCKIKLSDRCRDNFIRSANSGLGITAVASLNNIRVIGVGNVLLEGADHPRSTGDHNKTLSLNPNGFSESFGTDADKPNENQKGGWRNHAIIFAHVDGFEISGITLKDYHGHGLVLERSTNGVVKNITFDVRQAVNINGTAQQILNQDGMGVRFGCKNIIISNIRGKSGDDFINIGLTDTGVPAGNENVNVVSGSVYTGDKDNIANIYLQNWQDFYSLSHRAIRIMPVGKLRISNVFIENMIISPLSKKGLEVEFAENIKGLFVRNLVSNFQIQAKGISDAGFRDIFYTGEGAPINVTPSESVAIDNVKNIRK</sequence>
<organism evidence="2 3">
    <name type="scientific">Pedobacter endophyticus</name>
    <dbReference type="NCBI Taxonomy" id="2789740"/>
    <lineage>
        <taxon>Bacteria</taxon>
        <taxon>Pseudomonadati</taxon>
        <taxon>Bacteroidota</taxon>
        <taxon>Sphingobacteriia</taxon>
        <taxon>Sphingobacteriales</taxon>
        <taxon>Sphingobacteriaceae</taxon>
        <taxon>Pedobacter</taxon>
    </lineage>
</organism>